<evidence type="ECO:0000313" key="8">
    <source>
        <dbReference type="EnsemblProtists" id="EKX54588"/>
    </source>
</evidence>
<dbReference type="GeneID" id="17311230"/>
<gene>
    <name evidence="7" type="ORF">GUITHDRAFT_100063</name>
</gene>
<evidence type="ECO:0000256" key="2">
    <source>
        <dbReference type="ARBA" id="ARBA00022490"/>
    </source>
</evidence>
<reference evidence="7 9" key="1">
    <citation type="journal article" date="2012" name="Nature">
        <title>Algal genomes reveal evolutionary mosaicism and the fate of nucleomorphs.</title>
        <authorList>
            <consortium name="DOE Joint Genome Institute"/>
            <person name="Curtis B.A."/>
            <person name="Tanifuji G."/>
            <person name="Burki F."/>
            <person name="Gruber A."/>
            <person name="Irimia M."/>
            <person name="Maruyama S."/>
            <person name="Arias M.C."/>
            <person name="Ball S.G."/>
            <person name="Gile G.H."/>
            <person name="Hirakawa Y."/>
            <person name="Hopkins J.F."/>
            <person name="Kuo A."/>
            <person name="Rensing S.A."/>
            <person name="Schmutz J."/>
            <person name="Symeonidi A."/>
            <person name="Elias M."/>
            <person name="Eveleigh R.J."/>
            <person name="Herman E.K."/>
            <person name="Klute M.J."/>
            <person name="Nakayama T."/>
            <person name="Obornik M."/>
            <person name="Reyes-Prieto A."/>
            <person name="Armbrust E.V."/>
            <person name="Aves S.J."/>
            <person name="Beiko R.G."/>
            <person name="Coutinho P."/>
            <person name="Dacks J.B."/>
            <person name="Durnford D.G."/>
            <person name="Fast N.M."/>
            <person name="Green B.R."/>
            <person name="Grisdale C.J."/>
            <person name="Hempel F."/>
            <person name="Henrissat B."/>
            <person name="Hoppner M.P."/>
            <person name="Ishida K."/>
            <person name="Kim E."/>
            <person name="Koreny L."/>
            <person name="Kroth P.G."/>
            <person name="Liu Y."/>
            <person name="Malik S.B."/>
            <person name="Maier U.G."/>
            <person name="McRose D."/>
            <person name="Mock T."/>
            <person name="Neilson J.A."/>
            <person name="Onodera N.T."/>
            <person name="Poole A.M."/>
            <person name="Pritham E.J."/>
            <person name="Richards T.A."/>
            <person name="Rocap G."/>
            <person name="Roy S.W."/>
            <person name="Sarai C."/>
            <person name="Schaack S."/>
            <person name="Shirato S."/>
            <person name="Slamovits C.H."/>
            <person name="Spencer D.F."/>
            <person name="Suzuki S."/>
            <person name="Worden A.Z."/>
            <person name="Zauner S."/>
            <person name="Barry K."/>
            <person name="Bell C."/>
            <person name="Bharti A.K."/>
            <person name="Crow J.A."/>
            <person name="Grimwood J."/>
            <person name="Kramer R."/>
            <person name="Lindquist E."/>
            <person name="Lucas S."/>
            <person name="Salamov A."/>
            <person name="McFadden G.I."/>
            <person name="Lane C.E."/>
            <person name="Keeling P.J."/>
            <person name="Gray M.W."/>
            <person name="Grigoriev I.V."/>
            <person name="Archibald J.M."/>
        </authorList>
    </citation>
    <scope>NUCLEOTIDE SEQUENCE</scope>
    <source>
        <strain evidence="7 9">CCMP2712</strain>
    </source>
</reference>
<reference evidence="8" key="3">
    <citation type="submission" date="2016-03" db="UniProtKB">
        <authorList>
            <consortium name="EnsemblProtists"/>
        </authorList>
    </citation>
    <scope>IDENTIFICATION</scope>
</reference>
<dbReference type="GO" id="GO:0035082">
    <property type="term" value="P:axoneme assembly"/>
    <property type="evidence" value="ECO:0007669"/>
    <property type="project" value="TreeGrafter"/>
</dbReference>
<dbReference type="OMA" id="NITQYPY"/>
<sequence>MGDVLHDLGFLERAGVGFGKEEAVRLYLSLKTLLHKNPDAVEGEKISSVRLWGKIMGVEKDYIIAECLMSGRQPNPPLPEGEQDPSIVPPDSIGSEAPVDFMMSSNAFVYYVTSGHSSPWRRLPDVEPKTIIAARNIRRFFTGNLDAPVLSKSSFPGRELHYLRAQIARISADCRIAPRGHLADVTDYEGGGELTVGLSEEGTFFGMTGHALCELHKSSWVHASLDLLPQGRCKYYDYGWTPPESNPDAKDPRLEKNRPALQSIHLDKIPKYDSPAWTAHLAGGKAPQYACAVVRSLAWPGAVTVGWGYTFVNFYCGWGVYETGAMFTPPVVGKVLPEPSLPEYKRNEKCKGVAGDLNLEPPPVPEEGQAAAE</sequence>
<dbReference type="EMBL" id="JH992967">
    <property type="protein sequence ID" value="EKX54588.1"/>
    <property type="molecule type" value="Genomic_DNA"/>
</dbReference>
<proteinExistence type="predicted"/>
<evidence type="ECO:0000313" key="9">
    <source>
        <dbReference type="Proteomes" id="UP000011087"/>
    </source>
</evidence>
<dbReference type="GO" id="GO:0060294">
    <property type="term" value="P:cilium movement involved in cell motility"/>
    <property type="evidence" value="ECO:0007669"/>
    <property type="project" value="InterPro"/>
</dbReference>
<protein>
    <submittedName>
        <fullName evidence="7 8">Uncharacterized protein</fullName>
    </submittedName>
</protein>
<keyword evidence="5" id="KW-0966">Cell projection</keyword>
<comment type="subcellular location">
    <subcellularLocation>
        <location evidence="1">Cytoplasm</location>
        <location evidence="1">Cytoskeleton</location>
        <location evidence="1">Cilium axoneme</location>
    </subcellularLocation>
</comment>
<reference evidence="9" key="2">
    <citation type="submission" date="2012-11" db="EMBL/GenBank/DDBJ databases">
        <authorList>
            <person name="Kuo A."/>
            <person name="Curtis B.A."/>
            <person name="Tanifuji G."/>
            <person name="Burki F."/>
            <person name="Gruber A."/>
            <person name="Irimia M."/>
            <person name="Maruyama S."/>
            <person name="Arias M.C."/>
            <person name="Ball S.G."/>
            <person name="Gile G.H."/>
            <person name="Hirakawa Y."/>
            <person name="Hopkins J.F."/>
            <person name="Rensing S.A."/>
            <person name="Schmutz J."/>
            <person name="Symeonidi A."/>
            <person name="Elias M."/>
            <person name="Eveleigh R.J."/>
            <person name="Herman E.K."/>
            <person name="Klute M.J."/>
            <person name="Nakayama T."/>
            <person name="Obornik M."/>
            <person name="Reyes-Prieto A."/>
            <person name="Armbrust E.V."/>
            <person name="Aves S.J."/>
            <person name="Beiko R.G."/>
            <person name="Coutinho P."/>
            <person name="Dacks J.B."/>
            <person name="Durnford D.G."/>
            <person name="Fast N.M."/>
            <person name="Green B.R."/>
            <person name="Grisdale C."/>
            <person name="Hempe F."/>
            <person name="Henrissat B."/>
            <person name="Hoppner M.P."/>
            <person name="Ishida K.-I."/>
            <person name="Kim E."/>
            <person name="Koreny L."/>
            <person name="Kroth P.G."/>
            <person name="Liu Y."/>
            <person name="Malik S.-B."/>
            <person name="Maier U.G."/>
            <person name="McRose D."/>
            <person name="Mock T."/>
            <person name="Neilson J.A."/>
            <person name="Onodera N.T."/>
            <person name="Poole A.M."/>
            <person name="Pritham E.J."/>
            <person name="Richards T.A."/>
            <person name="Rocap G."/>
            <person name="Roy S.W."/>
            <person name="Sarai C."/>
            <person name="Schaack S."/>
            <person name="Shirato S."/>
            <person name="Slamovits C.H."/>
            <person name="Spencer D.F."/>
            <person name="Suzuki S."/>
            <person name="Worden A.Z."/>
            <person name="Zauner S."/>
            <person name="Barry K."/>
            <person name="Bell C."/>
            <person name="Bharti A.K."/>
            <person name="Crow J.A."/>
            <person name="Grimwood J."/>
            <person name="Kramer R."/>
            <person name="Lindquist E."/>
            <person name="Lucas S."/>
            <person name="Salamov A."/>
            <person name="McFadden G.I."/>
            <person name="Lane C.E."/>
            <person name="Keeling P.J."/>
            <person name="Gray M.W."/>
            <person name="Grigoriev I.V."/>
            <person name="Archibald J.M."/>
        </authorList>
    </citation>
    <scope>NUCLEOTIDE SEQUENCE</scope>
    <source>
        <strain evidence="9">CCMP2712</strain>
    </source>
</reference>
<dbReference type="EnsemblProtists" id="EKX54588">
    <property type="protein sequence ID" value="EKX54588"/>
    <property type="gene ID" value="GUITHDRAFT_100063"/>
</dbReference>
<evidence type="ECO:0000313" key="7">
    <source>
        <dbReference type="EMBL" id="EKX54588.1"/>
    </source>
</evidence>
<keyword evidence="4" id="KW-0206">Cytoskeleton</keyword>
<dbReference type="PANTHER" id="PTHR13159">
    <property type="entry name" value="RADIAL SPOKEHEAD-RELATED"/>
    <property type="match status" value="1"/>
</dbReference>
<feature type="region of interest" description="Disordered" evidence="6">
    <location>
        <begin position="352"/>
        <end position="373"/>
    </location>
</feature>
<dbReference type="PANTHER" id="PTHR13159:SF0">
    <property type="entry name" value="RADIAL SPOKE HEAD 6 HOMOLOG A"/>
    <property type="match status" value="1"/>
</dbReference>
<dbReference type="eggNOG" id="ENOG502QSU4">
    <property type="taxonomic scope" value="Eukaryota"/>
</dbReference>
<dbReference type="InterPro" id="IPR006802">
    <property type="entry name" value="Radial_spoke"/>
</dbReference>
<organism evidence="7">
    <name type="scientific">Guillardia theta (strain CCMP2712)</name>
    <name type="common">Cryptophyte</name>
    <dbReference type="NCBI Taxonomy" id="905079"/>
    <lineage>
        <taxon>Eukaryota</taxon>
        <taxon>Cryptophyceae</taxon>
        <taxon>Pyrenomonadales</taxon>
        <taxon>Geminigeraceae</taxon>
        <taxon>Guillardia</taxon>
    </lineage>
</organism>
<keyword evidence="3" id="KW-0969">Cilium</keyword>
<evidence type="ECO:0000256" key="3">
    <source>
        <dbReference type="ARBA" id="ARBA00023069"/>
    </source>
</evidence>
<dbReference type="AlphaFoldDB" id="L1K2I0"/>
<dbReference type="RefSeq" id="XP_005841568.1">
    <property type="nucleotide sequence ID" value="XM_005841511.1"/>
</dbReference>
<dbReference type="KEGG" id="gtt:GUITHDRAFT_100063"/>
<dbReference type="GO" id="GO:0001534">
    <property type="term" value="C:radial spoke"/>
    <property type="evidence" value="ECO:0007669"/>
    <property type="project" value="InterPro"/>
</dbReference>
<dbReference type="HOGENOM" id="CLU_021526_2_1_1"/>
<evidence type="ECO:0000256" key="5">
    <source>
        <dbReference type="ARBA" id="ARBA00023273"/>
    </source>
</evidence>
<keyword evidence="2" id="KW-0963">Cytoplasm</keyword>
<dbReference type="Proteomes" id="UP000011087">
    <property type="component" value="Unassembled WGS sequence"/>
</dbReference>
<evidence type="ECO:0000256" key="4">
    <source>
        <dbReference type="ARBA" id="ARBA00023212"/>
    </source>
</evidence>
<dbReference type="STRING" id="905079.L1K2I0"/>
<evidence type="ECO:0000256" key="1">
    <source>
        <dbReference type="ARBA" id="ARBA00004430"/>
    </source>
</evidence>
<accession>L1K2I0</accession>
<keyword evidence="9" id="KW-1185">Reference proteome</keyword>
<name>L1K2I0_GUITC</name>
<dbReference type="PaxDb" id="55529-EKX54588"/>
<evidence type="ECO:0000256" key="6">
    <source>
        <dbReference type="SAM" id="MobiDB-lite"/>
    </source>
</evidence>
<dbReference type="Pfam" id="PF04712">
    <property type="entry name" value="Radial_spoke"/>
    <property type="match status" value="1"/>
</dbReference>
<dbReference type="OrthoDB" id="272202at2759"/>